<feature type="domain" description="Nucleoside phosphorylase" evidence="3">
    <location>
        <begin position="3"/>
        <end position="145"/>
    </location>
</feature>
<dbReference type="SUPFAM" id="SSF53167">
    <property type="entry name" value="Purine and uridine phosphorylases"/>
    <property type="match status" value="1"/>
</dbReference>
<dbReference type="Proteomes" id="UP000320766">
    <property type="component" value="Unassembled WGS sequence"/>
</dbReference>
<proteinExistence type="predicted"/>
<feature type="non-terminal residue" evidence="4">
    <location>
        <position position="151"/>
    </location>
</feature>
<reference evidence="4 5" key="1">
    <citation type="journal article" date="2019" name="Nat. Microbiol.">
        <title>Wide diversity of methane and short-chain alkane metabolisms in uncultured archaea.</title>
        <authorList>
            <person name="Borrel G."/>
            <person name="Adam P.S."/>
            <person name="McKay L.J."/>
            <person name="Chen L.X."/>
            <person name="Sierra-Garcia I.N."/>
            <person name="Sieber C.M."/>
            <person name="Letourneur Q."/>
            <person name="Ghozlane A."/>
            <person name="Andersen G.L."/>
            <person name="Li W.J."/>
            <person name="Hallam S.J."/>
            <person name="Muyzer G."/>
            <person name="de Oliveira V.M."/>
            <person name="Inskeep W.P."/>
            <person name="Banfield J.F."/>
            <person name="Gribaldo S."/>
        </authorList>
    </citation>
    <scope>NUCLEOTIDE SEQUENCE [LARGE SCALE GENOMIC DNA]</scope>
    <source>
        <strain evidence="4">NM1b</strain>
    </source>
</reference>
<dbReference type="CDD" id="cd09010">
    <property type="entry name" value="MTAP_SsMTAPII_like_MTIP"/>
    <property type="match status" value="1"/>
</dbReference>
<dbReference type="Pfam" id="PF01048">
    <property type="entry name" value="PNP_UDP_1"/>
    <property type="match status" value="1"/>
</dbReference>
<organism evidence="4 5">
    <name type="scientific">Candidatus Methanolliviera hydrocarbonicum</name>
    <dbReference type="NCBI Taxonomy" id="2491085"/>
    <lineage>
        <taxon>Archaea</taxon>
        <taxon>Methanobacteriati</taxon>
        <taxon>Methanobacteriota</taxon>
        <taxon>Candidatus Methanoliparia</taxon>
        <taxon>Candidatus Methanoliparales</taxon>
        <taxon>Candidatus Methanollivieraceae</taxon>
        <taxon>Candidatus Methanolliviera</taxon>
    </lineage>
</organism>
<dbReference type="InterPro" id="IPR000845">
    <property type="entry name" value="Nucleoside_phosphorylase_d"/>
</dbReference>
<dbReference type="AlphaFoldDB" id="A0A520KYZ4"/>
<dbReference type="InterPro" id="IPR035994">
    <property type="entry name" value="Nucleoside_phosphorylase_sf"/>
</dbReference>
<keyword evidence="1" id="KW-0328">Glycosyltransferase</keyword>
<dbReference type="GO" id="GO:0005829">
    <property type="term" value="C:cytosol"/>
    <property type="evidence" value="ECO:0007669"/>
    <property type="project" value="TreeGrafter"/>
</dbReference>
<dbReference type="GO" id="GO:0009116">
    <property type="term" value="P:nucleoside metabolic process"/>
    <property type="evidence" value="ECO:0007669"/>
    <property type="project" value="InterPro"/>
</dbReference>
<comment type="caution">
    <text evidence="4">The sequence shown here is derived from an EMBL/GenBank/DDBJ whole genome shotgun (WGS) entry which is preliminary data.</text>
</comment>
<evidence type="ECO:0000259" key="3">
    <source>
        <dbReference type="Pfam" id="PF01048"/>
    </source>
</evidence>
<dbReference type="InterPro" id="IPR010044">
    <property type="entry name" value="MTAP"/>
</dbReference>
<dbReference type="GO" id="GO:0019509">
    <property type="term" value="P:L-methionine salvage from methylthioadenosine"/>
    <property type="evidence" value="ECO:0007669"/>
    <property type="project" value="TreeGrafter"/>
</dbReference>
<dbReference type="PANTHER" id="PTHR42679:SF2">
    <property type="entry name" value="S-METHYL-5'-THIOADENOSINE PHOSPHORYLASE"/>
    <property type="match status" value="1"/>
</dbReference>
<gene>
    <name evidence="4" type="ORF">EF807_00335</name>
</gene>
<evidence type="ECO:0000313" key="4">
    <source>
        <dbReference type="EMBL" id="RZN73741.1"/>
    </source>
</evidence>
<keyword evidence="2" id="KW-0808">Transferase</keyword>
<dbReference type="Gene3D" id="3.40.50.1580">
    <property type="entry name" value="Nucleoside phosphorylase domain"/>
    <property type="match status" value="1"/>
</dbReference>
<dbReference type="EMBL" id="RXIL01000004">
    <property type="protein sequence ID" value="RZN73741.1"/>
    <property type="molecule type" value="Genomic_DNA"/>
</dbReference>
<protein>
    <submittedName>
        <fullName evidence="4">S-methyl-5'-thioadenosine phosphorylase</fullName>
    </submittedName>
</protein>
<name>A0A520KYZ4_9EURY</name>
<dbReference type="PANTHER" id="PTHR42679">
    <property type="entry name" value="S-METHYL-5'-THIOADENOSINE PHOSPHORYLASE"/>
    <property type="match status" value="1"/>
</dbReference>
<evidence type="ECO:0000313" key="5">
    <source>
        <dbReference type="Proteomes" id="UP000320766"/>
    </source>
</evidence>
<evidence type="ECO:0000256" key="1">
    <source>
        <dbReference type="ARBA" id="ARBA00022676"/>
    </source>
</evidence>
<sequence>MTEIGIIGGSGIYDPSSFEDTRELNIDTPFGRPSDNIIIGRLGEREVAFVSRHGRGHLYSPTKVNYRANIFALKKLGVKNIIGVCAVGSLKEEIKPLDIVIPDQIYDRTKYRTNTFFDDFVVHMGFAEPFCARLSNKLYEATKKKRYGVRL</sequence>
<evidence type="ECO:0000256" key="2">
    <source>
        <dbReference type="ARBA" id="ARBA00022679"/>
    </source>
</evidence>
<accession>A0A520KYZ4</accession>
<dbReference type="GO" id="GO:0017061">
    <property type="term" value="F:S-methyl-5-thioadenosine phosphorylase activity"/>
    <property type="evidence" value="ECO:0007669"/>
    <property type="project" value="InterPro"/>
</dbReference>